<dbReference type="PANTHER" id="PTHR30097:SF4">
    <property type="entry name" value="SLR6042 PROTEIN"/>
    <property type="match status" value="1"/>
</dbReference>
<dbReference type="InterPro" id="IPR051909">
    <property type="entry name" value="MFP_Cation_Efflux"/>
</dbReference>
<accession>A0A645DV04</accession>
<evidence type="ECO:0000259" key="2">
    <source>
        <dbReference type="Pfam" id="PF25975"/>
    </source>
</evidence>
<dbReference type="AlphaFoldDB" id="A0A645DV04"/>
<reference evidence="3" key="1">
    <citation type="submission" date="2019-08" db="EMBL/GenBank/DDBJ databases">
        <authorList>
            <person name="Kucharzyk K."/>
            <person name="Murdoch R.W."/>
            <person name="Higgins S."/>
            <person name="Loffler F."/>
        </authorList>
    </citation>
    <scope>NUCLEOTIDE SEQUENCE</scope>
</reference>
<dbReference type="FunFam" id="2.40.420.20:FF:000006">
    <property type="entry name" value="RND family efflux transporter MFP subunit"/>
    <property type="match status" value="1"/>
</dbReference>
<gene>
    <name evidence="3" type="ORF">SDC9_140477</name>
</gene>
<comment type="caution">
    <text evidence="3">The sequence shown here is derived from an EMBL/GenBank/DDBJ whole genome shotgun (WGS) entry which is preliminary data.</text>
</comment>
<keyword evidence="1" id="KW-0813">Transport</keyword>
<name>A0A645DV04_9ZZZZ</name>
<dbReference type="GO" id="GO:0015679">
    <property type="term" value="P:plasma membrane copper ion transport"/>
    <property type="evidence" value="ECO:0007669"/>
    <property type="project" value="TreeGrafter"/>
</dbReference>
<protein>
    <recommendedName>
        <fullName evidence="2">CzcB-like C-terminal circularly permuted SH3-like domain-containing protein</fullName>
    </recommendedName>
</protein>
<dbReference type="InterPro" id="IPR058649">
    <property type="entry name" value="CzcB_C"/>
</dbReference>
<feature type="domain" description="CzcB-like C-terminal circularly permuted SH3-like" evidence="2">
    <location>
        <begin position="12"/>
        <end position="73"/>
    </location>
</feature>
<dbReference type="GO" id="GO:0030313">
    <property type="term" value="C:cell envelope"/>
    <property type="evidence" value="ECO:0007669"/>
    <property type="project" value="TreeGrafter"/>
</dbReference>
<dbReference type="Pfam" id="PF25975">
    <property type="entry name" value="CzcB_C"/>
    <property type="match status" value="1"/>
</dbReference>
<sequence>MFIKTQAQGEVLTVANEAIVEEMGNYFVYVQLTPELFEKRPVKRGQTDGLRTEITAGVSEVERVVSKGAILVKLAQAAGAIDVHSGHVH</sequence>
<organism evidence="3">
    <name type="scientific">bioreactor metagenome</name>
    <dbReference type="NCBI Taxonomy" id="1076179"/>
    <lineage>
        <taxon>unclassified sequences</taxon>
        <taxon>metagenomes</taxon>
        <taxon>ecological metagenomes</taxon>
    </lineage>
</organism>
<dbReference type="Gene3D" id="2.40.420.20">
    <property type="match status" value="1"/>
</dbReference>
<dbReference type="GO" id="GO:0060003">
    <property type="term" value="P:copper ion export"/>
    <property type="evidence" value="ECO:0007669"/>
    <property type="project" value="TreeGrafter"/>
</dbReference>
<dbReference type="EMBL" id="VSSQ01040160">
    <property type="protein sequence ID" value="MPM93340.1"/>
    <property type="molecule type" value="Genomic_DNA"/>
</dbReference>
<evidence type="ECO:0000313" key="3">
    <source>
        <dbReference type="EMBL" id="MPM93340.1"/>
    </source>
</evidence>
<dbReference type="PANTHER" id="PTHR30097">
    <property type="entry name" value="CATION EFFLUX SYSTEM PROTEIN CUSB"/>
    <property type="match status" value="1"/>
</dbReference>
<proteinExistence type="predicted"/>
<evidence type="ECO:0000256" key="1">
    <source>
        <dbReference type="ARBA" id="ARBA00022448"/>
    </source>
</evidence>